<dbReference type="Proteomes" id="UP000271624">
    <property type="component" value="Unassembled WGS sequence"/>
</dbReference>
<dbReference type="AlphaFoldDB" id="A0A433UZE1"/>
<protein>
    <submittedName>
        <fullName evidence="2">Uncharacterized protein</fullName>
    </submittedName>
</protein>
<proteinExistence type="predicted"/>
<reference evidence="2" key="2">
    <citation type="journal article" date="2019" name="Genome Biol. Evol.">
        <title>Day and night: Metabolic profiles and evolutionary relationships of six axenic non-marine cyanobacteria.</title>
        <authorList>
            <person name="Will S.E."/>
            <person name="Henke P."/>
            <person name="Boedeker C."/>
            <person name="Huang S."/>
            <person name="Brinkmann H."/>
            <person name="Rohde M."/>
            <person name="Jarek M."/>
            <person name="Friedl T."/>
            <person name="Seufert S."/>
            <person name="Schumacher M."/>
            <person name="Overmann J."/>
            <person name="Neumann-Schaal M."/>
            <person name="Petersen J."/>
        </authorList>
    </citation>
    <scope>NUCLEOTIDE SEQUENCE [LARGE SCALE GENOMIC DNA]</scope>
    <source>
        <strain evidence="2">PCC 7102</strain>
    </source>
</reference>
<accession>A0A433UZE1</accession>
<evidence type="ECO:0000313" key="3">
    <source>
        <dbReference type="Proteomes" id="UP000271624"/>
    </source>
</evidence>
<evidence type="ECO:0000313" key="2">
    <source>
        <dbReference type="EMBL" id="RUS99196.1"/>
    </source>
</evidence>
<name>A0A433UZE1_9CYAN</name>
<comment type="caution">
    <text evidence="2">The sequence shown here is derived from an EMBL/GenBank/DDBJ whole genome shotgun (WGS) entry which is preliminary data.</text>
</comment>
<organism evidence="2 3">
    <name type="scientific">Dulcicalothrix desertica PCC 7102</name>
    <dbReference type="NCBI Taxonomy" id="232991"/>
    <lineage>
        <taxon>Bacteria</taxon>
        <taxon>Bacillati</taxon>
        <taxon>Cyanobacteriota</taxon>
        <taxon>Cyanophyceae</taxon>
        <taxon>Nostocales</taxon>
        <taxon>Calotrichaceae</taxon>
        <taxon>Dulcicalothrix</taxon>
    </lineage>
</organism>
<gene>
    <name evidence="2" type="ORF">DSM106972_078980</name>
</gene>
<feature type="compositionally biased region" description="Acidic residues" evidence="1">
    <location>
        <begin position="1"/>
        <end position="10"/>
    </location>
</feature>
<dbReference type="EMBL" id="RSCL01000027">
    <property type="protein sequence ID" value="RUS99196.1"/>
    <property type="molecule type" value="Genomic_DNA"/>
</dbReference>
<feature type="compositionally biased region" description="Basic and acidic residues" evidence="1">
    <location>
        <begin position="11"/>
        <end position="22"/>
    </location>
</feature>
<reference evidence="2" key="1">
    <citation type="submission" date="2018-12" db="EMBL/GenBank/DDBJ databases">
        <authorList>
            <person name="Will S."/>
            <person name="Neumann-Schaal M."/>
            <person name="Henke P."/>
        </authorList>
    </citation>
    <scope>NUCLEOTIDE SEQUENCE</scope>
    <source>
        <strain evidence="2">PCC 7102</strain>
    </source>
</reference>
<evidence type="ECO:0000256" key="1">
    <source>
        <dbReference type="SAM" id="MobiDB-lite"/>
    </source>
</evidence>
<sequence length="76" mass="8743">MQEAITDEDRDAINRVSTEKNKNRSYIQTSCLLSCQKGSFTILRLKNLIVMFCGVIRESFHQNFKQQTIHFSATSA</sequence>
<feature type="region of interest" description="Disordered" evidence="1">
    <location>
        <begin position="1"/>
        <end position="23"/>
    </location>
</feature>
<keyword evidence="3" id="KW-1185">Reference proteome</keyword>